<organism evidence="3 4">
    <name type="scientific">Anaerovirgula multivorans</name>
    <dbReference type="NCBI Taxonomy" id="312168"/>
    <lineage>
        <taxon>Bacteria</taxon>
        <taxon>Bacillati</taxon>
        <taxon>Bacillota</taxon>
        <taxon>Clostridia</taxon>
        <taxon>Peptostreptococcales</taxon>
        <taxon>Natronincolaceae</taxon>
        <taxon>Anaerovirgula</taxon>
    </lineage>
</organism>
<dbReference type="InterPro" id="IPR011032">
    <property type="entry name" value="GroES-like_sf"/>
</dbReference>
<evidence type="ECO:0000259" key="2">
    <source>
        <dbReference type="SMART" id="SM00829"/>
    </source>
</evidence>
<protein>
    <submittedName>
        <fullName evidence="3">D-arabinose 1-dehydrogenase, Zn-dependent alcohol dehydrogenase family</fullName>
    </submittedName>
</protein>
<dbReference type="InterPro" id="IPR020843">
    <property type="entry name" value="ER"/>
</dbReference>
<dbReference type="AlphaFoldDB" id="A0A239BS10"/>
<evidence type="ECO:0000313" key="3">
    <source>
        <dbReference type="EMBL" id="SNS10452.1"/>
    </source>
</evidence>
<dbReference type="Gene3D" id="3.90.180.10">
    <property type="entry name" value="Medium-chain alcohol dehydrogenases, catalytic domain"/>
    <property type="match status" value="2"/>
</dbReference>
<dbReference type="GO" id="GO:0016491">
    <property type="term" value="F:oxidoreductase activity"/>
    <property type="evidence" value="ECO:0007669"/>
    <property type="project" value="UniProtKB-KW"/>
</dbReference>
<evidence type="ECO:0000256" key="1">
    <source>
        <dbReference type="ARBA" id="ARBA00023002"/>
    </source>
</evidence>
<dbReference type="SMART" id="SM00829">
    <property type="entry name" value="PKS_ER"/>
    <property type="match status" value="1"/>
</dbReference>
<feature type="domain" description="Enoyl reductase (ER)" evidence="2">
    <location>
        <begin position="10"/>
        <end position="360"/>
    </location>
</feature>
<dbReference type="CDD" id="cd08231">
    <property type="entry name" value="MDR_TM0436_like"/>
    <property type="match status" value="1"/>
</dbReference>
<sequence length="370" mass="40326">MKSKAMVLKEFMKPLEMVEIEIPTLKEGEVLIKIEAAGVCGSDVHMWKGEDPRTPLPIILGHEGVGRVQEIKGEKQTIYGEELKAGDLIIWNRGVTCDKCFACKILKDPSLCKNRKVYGINQSSAVFPYLNGCYSEYVILNGNTDIFKVEESIDPALLVSASCSGATVAHAFDMVSGILGDTVVIQGPGPLGVYAVAFAKNIGASEIVVIGGSKERLDLCKHLGATLILDRHETSITERNEIVMEKTRGMGADLVIEAVGTRGVAEEGLKLLRTGGTYLSTGYAQPAGKESIDFYRDIVSKNITIKGVWVSDTKHTKMAMDIVMKNKKDFAKLISHRFSLEEANKAIEAMNSKEALKAVLMPDEALESKK</sequence>
<dbReference type="InterPro" id="IPR036291">
    <property type="entry name" value="NAD(P)-bd_dom_sf"/>
</dbReference>
<dbReference type="InterPro" id="IPR050129">
    <property type="entry name" value="Zn_alcohol_dh"/>
</dbReference>
<dbReference type="RefSeq" id="WP_089281879.1">
    <property type="nucleotide sequence ID" value="NZ_FZOJ01000004.1"/>
</dbReference>
<dbReference type="Pfam" id="PF00107">
    <property type="entry name" value="ADH_zinc_N"/>
    <property type="match status" value="1"/>
</dbReference>
<gene>
    <name evidence="3" type="ORF">SAMN05446037_100491</name>
</gene>
<accession>A0A239BS10</accession>
<dbReference type="PANTHER" id="PTHR43401:SF1">
    <property type="entry name" value="ENOYL REDUCTASE (ER) DOMAIN-CONTAINING PROTEIN"/>
    <property type="match status" value="1"/>
</dbReference>
<dbReference type="OrthoDB" id="9769198at2"/>
<evidence type="ECO:0000313" key="4">
    <source>
        <dbReference type="Proteomes" id="UP000198304"/>
    </source>
</evidence>
<dbReference type="PANTHER" id="PTHR43401">
    <property type="entry name" value="L-THREONINE 3-DEHYDROGENASE"/>
    <property type="match status" value="1"/>
</dbReference>
<keyword evidence="1" id="KW-0560">Oxidoreductase</keyword>
<dbReference type="Pfam" id="PF08240">
    <property type="entry name" value="ADH_N"/>
    <property type="match status" value="1"/>
</dbReference>
<name>A0A239BS10_9FIRM</name>
<reference evidence="3 4" key="1">
    <citation type="submission" date="2017-06" db="EMBL/GenBank/DDBJ databases">
        <authorList>
            <person name="Kim H.J."/>
            <person name="Triplett B.A."/>
        </authorList>
    </citation>
    <scope>NUCLEOTIDE SEQUENCE [LARGE SCALE GENOMIC DNA]</scope>
    <source>
        <strain evidence="3 4">SCA</strain>
    </source>
</reference>
<keyword evidence="4" id="KW-1185">Reference proteome</keyword>
<dbReference type="Gene3D" id="3.40.50.720">
    <property type="entry name" value="NAD(P)-binding Rossmann-like Domain"/>
    <property type="match status" value="1"/>
</dbReference>
<dbReference type="EMBL" id="FZOJ01000004">
    <property type="protein sequence ID" value="SNS10452.1"/>
    <property type="molecule type" value="Genomic_DNA"/>
</dbReference>
<dbReference type="InterPro" id="IPR013149">
    <property type="entry name" value="ADH-like_C"/>
</dbReference>
<dbReference type="Proteomes" id="UP000198304">
    <property type="component" value="Unassembled WGS sequence"/>
</dbReference>
<dbReference type="SUPFAM" id="SSF51735">
    <property type="entry name" value="NAD(P)-binding Rossmann-fold domains"/>
    <property type="match status" value="1"/>
</dbReference>
<proteinExistence type="predicted"/>
<dbReference type="InterPro" id="IPR013154">
    <property type="entry name" value="ADH-like_N"/>
</dbReference>
<dbReference type="SUPFAM" id="SSF50129">
    <property type="entry name" value="GroES-like"/>
    <property type="match status" value="1"/>
</dbReference>